<dbReference type="EMBL" id="BMCH01000009">
    <property type="protein sequence ID" value="GGC41341.1"/>
    <property type="molecule type" value="Genomic_DNA"/>
</dbReference>
<feature type="transmembrane region" description="Helical" evidence="1">
    <location>
        <begin position="53"/>
        <end position="71"/>
    </location>
</feature>
<evidence type="ECO:0000313" key="3">
    <source>
        <dbReference type="Proteomes" id="UP000637769"/>
    </source>
</evidence>
<comment type="caution">
    <text evidence="2">The sequence shown here is derived from an EMBL/GenBank/DDBJ whole genome shotgun (WGS) entry which is preliminary data.</text>
</comment>
<evidence type="ECO:0000256" key="1">
    <source>
        <dbReference type="SAM" id="Phobius"/>
    </source>
</evidence>
<accession>A0ABQ1MJ08</accession>
<keyword evidence="1" id="KW-1133">Transmembrane helix</keyword>
<keyword evidence="3" id="KW-1185">Reference proteome</keyword>
<protein>
    <submittedName>
        <fullName evidence="2">Uncharacterized protein</fullName>
    </submittedName>
</protein>
<name>A0ABQ1MJ08_9PROT</name>
<reference evidence="3" key="1">
    <citation type="journal article" date="2019" name="Int. J. Syst. Evol. Microbiol.">
        <title>The Global Catalogue of Microorganisms (GCM) 10K type strain sequencing project: providing services to taxonomists for standard genome sequencing and annotation.</title>
        <authorList>
            <consortium name="The Broad Institute Genomics Platform"/>
            <consortium name="The Broad Institute Genome Sequencing Center for Infectious Disease"/>
            <person name="Wu L."/>
            <person name="Ma J."/>
        </authorList>
    </citation>
    <scope>NUCLEOTIDE SEQUENCE [LARGE SCALE GENOMIC DNA]</scope>
    <source>
        <strain evidence="3">CCM 7132</strain>
    </source>
</reference>
<keyword evidence="1" id="KW-0472">Membrane</keyword>
<evidence type="ECO:0000313" key="2">
    <source>
        <dbReference type="EMBL" id="GGC41341.1"/>
    </source>
</evidence>
<gene>
    <name evidence="2" type="ORF">GCM10007207_28330</name>
</gene>
<dbReference type="Proteomes" id="UP000637769">
    <property type="component" value="Unassembled WGS sequence"/>
</dbReference>
<organism evidence="2 3">
    <name type="scientific">Asaia siamensis</name>
    <dbReference type="NCBI Taxonomy" id="110479"/>
    <lineage>
        <taxon>Bacteria</taxon>
        <taxon>Pseudomonadati</taxon>
        <taxon>Pseudomonadota</taxon>
        <taxon>Alphaproteobacteria</taxon>
        <taxon>Acetobacterales</taxon>
        <taxon>Acetobacteraceae</taxon>
        <taxon>Asaia</taxon>
    </lineage>
</organism>
<proteinExistence type="predicted"/>
<sequence>MGERGREHPRGEKAGEGWDVRNEVPHIDFETILHTSFRAIFEQNQRYSKMRKILAIFTISLMPAMAFAGSLPGDTNSPADRAVKSAIDAGKIIPCDSPGGSCQGREMNYRVFYGPDKTTAVAWVFGFPTEGTVHLGQYAEFKDYGGWKLVKVFQKPYADAPAPEDKDVKFLSASKVKVTYHFKKDSDPNCCATGLGTTVLNLQ</sequence>
<keyword evidence="1" id="KW-0812">Transmembrane</keyword>
<dbReference type="RefSeq" id="WP_188427482.1">
    <property type="nucleotide sequence ID" value="NZ_BMCH01000009.1"/>
</dbReference>